<keyword evidence="5" id="KW-0175">Coiled coil</keyword>
<evidence type="ECO:0000256" key="1">
    <source>
        <dbReference type="ARBA" id="ARBA00004549"/>
    </source>
</evidence>
<comment type="subcellular location">
    <subcellularLocation>
        <location evidence="1">Peroxisome membrane</location>
        <topology evidence="1">Single-pass membrane protein</topology>
    </subcellularLocation>
</comment>
<dbReference type="InterPro" id="IPR006966">
    <property type="entry name" value="Peroxin-3"/>
</dbReference>
<reference evidence="7 9" key="1">
    <citation type="submission" date="2014-03" db="EMBL/GenBank/DDBJ databases">
        <authorList>
            <person name="Casaregola S."/>
        </authorList>
    </citation>
    <scope>NUCLEOTIDE SEQUENCE [LARGE SCALE GENOMIC DNA]</scope>
    <source>
        <strain evidence="7 9">CLIB 918</strain>
    </source>
</reference>
<dbReference type="Pfam" id="PF04882">
    <property type="entry name" value="Peroxin-3"/>
    <property type="match status" value="1"/>
</dbReference>
<organism evidence="7 9">
    <name type="scientific">Geotrichum candidum</name>
    <name type="common">Oospora lactis</name>
    <name type="synonym">Dipodascus geotrichum</name>
    <dbReference type="NCBI Taxonomy" id="1173061"/>
    <lineage>
        <taxon>Eukaryota</taxon>
        <taxon>Fungi</taxon>
        <taxon>Dikarya</taxon>
        <taxon>Ascomycota</taxon>
        <taxon>Saccharomycotina</taxon>
        <taxon>Dipodascomycetes</taxon>
        <taxon>Dipodascales</taxon>
        <taxon>Dipodascaceae</taxon>
        <taxon>Geotrichum</taxon>
    </lineage>
</organism>
<feature type="compositionally biased region" description="Low complexity" evidence="6">
    <location>
        <begin position="127"/>
        <end position="138"/>
    </location>
</feature>
<dbReference type="GO" id="GO:0030674">
    <property type="term" value="F:protein-macromolecule adaptor activity"/>
    <property type="evidence" value="ECO:0007669"/>
    <property type="project" value="TreeGrafter"/>
</dbReference>
<accession>A0A0J9XA04</accession>
<protein>
    <recommendedName>
        <fullName evidence="4">Peroxin-3</fullName>
    </recommendedName>
</protein>
<evidence type="ECO:0000256" key="4">
    <source>
        <dbReference type="ARBA" id="ARBA00032508"/>
    </source>
</evidence>
<dbReference type="OrthoDB" id="45930at2759"/>
<feature type="compositionally biased region" description="Polar residues" evidence="6">
    <location>
        <begin position="107"/>
        <end position="126"/>
    </location>
</feature>
<feature type="region of interest" description="Disordered" evidence="6">
    <location>
        <begin position="226"/>
        <end position="246"/>
    </location>
</feature>
<gene>
    <name evidence="7" type="ORF">BN980_GECA06s04707g</name>
    <name evidence="8" type="ORF">DV451_003193</name>
</gene>
<dbReference type="Proteomes" id="UP000242525">
    <property type="component" value="Unassembled WGS sequence"/>
</dbReference>
<proteinExistence type="inferred from homology"/>
<comment type="caution">
    <text evidence="7">The sequence shown here is derived from an EMBL/GenBank/DDBJ whole genome shotgun (WGS) entry which is preliminary data.</text>
</comment>
<dbReference type="STRING" id="1173061.A0A0J9XA04"/>
<feature type="compositionally biased region" description="Basic and acidic residues" evidence="6">
    <location>
        <begin position="227"/>
        <end position="246"/>
    </location>
</feature>
<dbReference type="EMBL" id="QQZK01000066">
    <property type="protein sequence ID" value="KAF5098939.1"/>
    <property type="molecule type" value="Genomic_DNA"/>
</dbReference>
<evidence type="ECO:0000256" key="2">
    <source>
        <dbReference type="ARBA" id="ARBA00008933"/>
    </source>
</evidence>
<comment type="similarity">
    <text evidence="2">Belongs to the peroxin-3 family.</text>
</comment>
<dbReference type="GO" id="GO:0005778">
    <property type="term" value="C:peroxisomal membrane"/>
    <property type="evidence" value="ECO:0007669"/>
    <property type="project" value="UniProtKB-SubCell"/>
</dbReference>
<reference evidence="8" key="3">
    <citation type="submission" date="2020-01" db="EMBL/GenBank/DDBJ databases">
        <authorList>
            <person name="Perkins V."/>
            <person name="Lessard M.-H."/>
            <person name="Dugat-Bony E."/>
            <person name="Frenette M."/>
            <person name="Labrie S."/>
        </authorList>
    </citation>
    <scope>NUCLEOTIDE SEQUENCE</scope>
    <source>
        <strain evidence="8">LMA-70</strain>
    </source>
</reference>
<reference evidence="8" key="2">
    <citation type="journal article" date="2020" name="Front. Microbiol.">
        <title>Phenotypic and Genetic Characterization of the Cheese Ripening Yeast Geotrichum candidum.</title>
        <authorList>
            <person name="Perkins V."/>
            <person name="Vignola S."/>
            <person name="Lessard M.H."/>
            <person name="Plante P.L."/>
            <person name="Corbeil J."/>
            <person name="Dugat-Bony E."/>
            <person name="Frenette M."/>
            <person name="Labrie S."/>
        </authorList>
    </citation>
    <scope>NUCLEOTIDE SEQUENCE</scope>
    <source>
        <strain evidence="8">LMA-70</strain>
    </source>
</reference>
<feature type="coiled-coil region" evidence="5">
    <location>
        <begin position="37"/>
        <end position="64"/>
    </location>
</feature>
<feature type="region of interest" description="Disordered" evidence="6">
    <location>
        <begin position="107"/>
        <end position="138"/>
    </location>
</feature>
<evidence type="ECO:0000313" key="7">
    <source>
        <dbReference type="EMBL" id="CDO54103.1"/>
    </source>
</evidence>
<sequence length="478" mass="53583">MISAVTGFLNRHKRKFFVTAGVIASGYLAVDYLKSKFFELQDKLATERAAKENLRRRFEQNQQDATFTIMALLPSLFIDVLEKYPVEKITQELQAKRTEKTISRSTFSDTGVSDISSSFTTPSDLPTDSTQQQNTTDSTISFKDGEASAIEINYKPKMSKAQLWQELKIQSLTRLFTLVYSSALLVFFTRLQLNILGRKNYIASVIQLADHQQNSEITMQDASELPGLDHEHDNIPSTEQHESESKDSHINRMYLTFSWWFLNKGWNFLSEQVHTAVVKVFDTINPRADLSLSELSELIGQVQFLIDYPEGQKPQNFLSTLLPPAELESYVLSQAAYEDEFAEEALHGELRRLLDETADFIESPNAAEVIKRLVHTGLTVIVNKIAIMYPQSDPSAGLVTSSAGSAGNTSGDEMLFMPRVKLASILANITRQATALGKGGSPLEPNEYISAMVSVPELDAFSAIVYSNFDWRSLDKDE</sequence>
<dbReference type="EMBL" id="CCBN010000006">
    <property type="protein sequence ID" value="CDO54103.1"/>
    <property type="molecule type" value="Genomic_DNA"/>
</dbReference>
<evidence type="ECO:0000256" key="6">
    <source>
        <dbReference type="SAM" id="MobiDB-lite"/>
    </source>
</evidence>
<dbReference type="GO" id="GO:0045046">
    <property type="term" value="P:protein import into peroxisome membrane"/>
    <property type="evidence" value="ECO:0007669"/>
    <property type="project" value="TreeGrafter"/>
</dbReference>
<evidence type="ECO:0000313" key="9">
    <source>
        <dbReference type="Proteomes" id="UP000242525"/>
    </source>
</evidence>
<dbReference type="AlphaFoldDB" id="A0A0J9XA04"/>
<evidence type="ECO:0000256" key="3">
    <source>
        <dbReference type="ARBA" id="ARBA00023140"/>
    </source>
</evidence>
<name>A0A0J9XA04_GEOCN</name>
<keyword evidence="3" id="KW-0576">Peroxisome</keyword>
<evidence type="ECO:0000256" key="5">
    <source>
        <dbReference type="SAM" id="Coils"/>
    </source>
</evidence>
<evidence type="ECO:0000313" key="8">
    <source>
        <dbReference type="EMBL" id="KAF5098939.1"/>
    </source>
</evidence>
<dbReference type="PANTHER" id="PTHR28080:SF1">
    <property type="entry name" value="PEROXISOMAL BIOGENESIS FACTOR 3"/>
    <property type="match status" value="1"/>
</dbReference>
<dbReference type="Proteomes" id="UP000750522">
    <property type="component" value="Unassembled WGS sequence"/>
</dbReference>
<keyword evidence="9" id="KW-1185">Reference proteome</keyword>
<dbReference type="PANTHER" id="PTHR28080">
    <property type="entry name" value="PEROXISOMAL BIOGENESIS FACTOR 3"/>
    <property type="match status" value="1"/>
</dbReference>